<dbReference type="EMBL" id="FUYH01000001">
    <property type="protein sequence ID" value="SKA76509.1"/>
    <property type="molecule type" value="Genomic_DNA"/>
</dbReference>
<protein>
    <submittedName>
        <fullName evidence="1">Uncharacterized protein</fullName>
    </submittedName>
</protein>
<accession>A0A1T4WH62</accession>
<dbReference type="RefSeq" id="WP_179122135.1">
    <property type="nucleotide sequence ID" value="NZ_FUYH01000001.1"/>
</dbReference>
<dbReference type="Proteomes" id="UP000190105">
    <property type="component" value="Unassembled WGS sequence"/>
</dbReference>
<organism evidence="1 2">
    <name type="scientific">Caloramator quimbayensis</name>
    <dbReference type="NCBI Taxonomy" id="1147123"/>
    <lineage>
        <taxon>Bacteria</taxon>
        <taxon>Bacillati</taxon>
        <taxon>Bacillota</taxon>
        <taxon>Clostridia</taxon>
        <taxon>Eubacteriales</taxon>
        <taxon>Clostridiaceae</taxon>
        <taxon>Caloramator</taxon>
    </lineage>
</organism>
<dbReference type="AlphaFoldDB" id="A0A1T4WH62"/>
<gene>
    <name evidence="1" type="ORF">SAMN05443428_101206</name>
</gene>
<reference evidence="2" key="1">
    <citation type="submission" date="2017-02" db="EMBL/GenBank/DDBJ databases">
        <authorList>
            <person name="Varghese N."/>
            <person name="Submissions S."/>
        </authorList>
    </citation>
    <scope>NUCLEOTIDE SEQUENCE [LARGE SCALE GENOMIC DNA]</scope>
    <source>
        <strain evidence="2">USBA 833</strain>
    </source>
</reference>
<keyword evidence="2" id="KW-1185">Reference proteome</keyword>
<evidence type="ECO:0000313" key="2">
    <source>
        <dbReference type="Proteomes" id="UP000190105"/>
    </source>
</evidence>
<dbReference type="STRING" id="1147123.SAMN05443428_101206"/>
<evidence type="ECO:0000313" key="1">
    <source>
        <dbReference type="EMBL" id="SKA76509.1"/>
    </source>
</evidence>
<proteinExistence type="predicted"/>
<name>A0A1T4WH62_9CLOT</name>
<sequence>MSNITIKNSNLSLKSLNDLYTQAVLNLIKSNFYANADEIDYLIEVIKKAIKQEECS</sequence>